<dbReference type="InterPro" id="IPR027024">
    <property type="entry name" value="UCP027386_ABC_sbc_TM0202"/>
</dbReference>
<accession>A0ABS1DLL8</accession>
<evidence type="ECO:0000313" key="1">
    <source>
        <dbReference type="EMBL" id="MBK1671415.1"/>
    </source>
</evidence>
<dbReference type="Gene3D" id="3.40.190.10">
    <property type="entry name" value="Periplasmic binding protein-like II"/>
    <property type="match status" value="2"/>
</dbReference>
<keyword evidence="2" id="KW-1185">Reference proteome</keyword>
<dbReference type="PANTHER" id="PTHR30024:SF46">
    <property type="entry name" value="ABC TRANSPORTER, SUBSTRATE-BINDING LIPOPROTEIN"/>
    <property type="match status" value="1"/>
</dbReference>
<comment type="caution">
    <text evidence="1">The sequence shown here is derived from an EMBL/GenBank/DDBJ whole genome shotgun (WGS) entry which is preliminary data.</text>
</comment>
<dbReference type="Pfam" id="PF13379">
    <property type="entry name" value="NMT1_2"/>
    <property type="match status" value="1"/>
</dbReference>
<dbReference type="PANTHER" id="PTHR30024">
    <property type="entry name" value="ALIPHATIC SULFONATES-BINDING PROTEIN-RELATED"/>
    <property type="match status" value="1"/>
</dbReference>
<dbReference type="PIRSF" id="PIRSF027386">
    <property type="entry name" value="UCP027386_ABC_sbc_TM0202"/>
    <property type="match status" value="1"/>
</dbReference>
<dbReference type="EMBL" id="NRRL01000184">
    <property type="protein sequence ID" value="MBK1671415.1"/>
    <property type="molecule type" value="Genomic_DNA"/>
</dbReference>
<sequence>MPVTTRRTFLTHTVLGGAAASLAARPHAAHAVPLKTLKLWGPPATPSVTLVNAVASGGLERVAETPTFRSWNGFDALRVGLRSGRMVASLVPATLAARLYNEGTPIRLANIMTEGLLYVISADPAIASIPDLAGRRLAVPLPGEAPEIVFTRLLRHHGIESRDAEISYVATPAAAVEGLLAGRVDAAMVLEPAASAAMARGRETGTNVQRVIDLTEAWGDVTGEPALLPIAGLGVTDDIYTAAPKAIRPLQLALQESVEEIRAYPSAAAATAHETLGVSQSVLAASIPYARLVAREPTSLRGVIETMFRSVSSPDLNEIGG</sequence>
<dbReference type="SUPFAM" id="SSF53850">
    <property type="entry name" value="Periplasmic binding protein-like II"/>
    <property type="match status" value="1"/>
</dbReference>
<organism evidence="1 2">
    <name type="scientific">Rhodovibrio sodomensis</name>
    <dbReference type="NCBI Taxonomy" id="1088"/>
    <lineage>
        <taxon>Bacteria</taxon>
        <taxon>Pseudomonadati</taxon>
        <taxon>Pseudomonadota</taxon>
        <taxon>Alphaproteobacteria</taxon>
        <taxon>Rhodospirillales</taxon>
        <taxon>Rhodovibrionaceae</taxon>
        <taxon>Rhodovibrio</taxon>
    </lineage>
</organism>
<evidence type="ECO:0008006" key="3">
    <source>
        <dbReference type="Google" id="ProtNLM"/>
    </source>
</evidence>
<reference evidence="1 2" key="1">
    <citation type="journal article" date="2020" name="Microorganisms">
        <title>Osmotic Adaptation and Compatible Solute Biosynthesis of Phototrophic Bacteria as Revealed from Genome Analyses.</title>
        <authorList>
            <person name="Imhoff J.F."/>
            <person name="Rahn T."/>
            <person name="Kunzel S."/>
            <person name="Keller A."/>
            <person name="Neulinger S.C."/>
        </authorList>
    </citation>
    <scope>NUCLEOTIDE SEQUENCE [LARGE SCALE GENOMIC DNA]</scope>
    <source>
        <strain evidence="1 2">DSM 9895</strain>
    </source>
</reference>
<dbReference type="RefSeq" id="WP_207168944.1">
    <property type="nucleotide sequence ID" value="NZ_NRRL01000184.1"/>
</dbReference>
<proteinExistence type="predicted"/>
<gene>
    <name evidence="1" type="ORF">CKO28_25780</name>
</gene>
<evidence type="ECO:0000313" key="2">
    <source>
        <dbReference type="Proteomes" id="UP001296873"/>
    </source>
</evidence>
<dbReference type="PROSITE" id="PS51318">
    <property type="entry name" value="TAT"/>
    <property type="match status" value="1"/>
</dbReference>
<dbReference type="InterPro" id="IPR006311">
    <property type="entry name" value="TAT_signal"/>
</dbReference>
<dbReference type="Proteomes" id="UP001296873">
    <property type="component" value="Unassembled WGS sequence"/>
</dbReference>
<feature type="non-terminal residue" evidence="1">
    <location>
        <position position="321"/>
    </location>
</feature>
<protein>
    <recommendedName>
        <fullName evidence="3">ABC transporter substrate-binding protein</fullName>
    </recommendedName>
</protein>
<name>A0ABS1DLL8_9PROT</name>